<keyword evidence="1" id="KW-1133">Transmembrane helix</keyword>
<dbReference type="GeneID" id="70246666"/>
<accession>A0AAD4KUS0</accession>
<evidence type="ECO:0000256" key="1">
    <source>
        <dbReference type="SAM" id="Phobius"/>
    </source>
</evidence>
<reference evidence="2" key="1">
    <citation type="submission" date="2021-12" db="EMBL/GenBank/DDBJ databases">
        <title>Convergent genome expansion in fungi linked to evolution of root-endophyte symbiosis.</title>
        <authorList>
            <consortium name="DOE Joint Genome Institute"/>
            <person name="Ke Y.-H."/>
            <person name="Bonito G."/>
            <person name="Liao H.-L."/>
            <person name="Looney B."/>
            <person name="Rojas-Flechas A."/>
            <person name="Nash J."/>
            <person name="Hameed K."/>
            <person name="Schadt C."/>
            <person name="Martin F."/>
            <person name="Crous P.W."/>
            <person name="Miettinen O."/>
            <person name="Magnuson J.K."/>
            <person name="Labbe J."/>
            <person name="Jacobson D."/>
            <person name="Doktycz M.J."/>
            <person name="Veneault-Fourrey C."/>
            <person name="Kuo A."/>
            <person name="Mondo S."/>
            <person name="Calhoun S."/>
            <person name="Riley R."/>
            <person name="Ohm R."/>
            <person name="LaButti K."/>
            <person name="Andreopoulos B."/>
            <person name="Pangilinan J."/>
            <person name="Nolan M."/>
            <person name="Tritt A."/>
            <person name="Clum A."/>
            <person name="Lipzen A."/>
            <person name="Daum C."/>
            <person name="Barry K."/>
            <person name="Grigoriev I.V."/>
            <person name="Vilgalys R."/>
        </authorList>
    </citation>
    <scope>NUCLEOTIDE SEQUENCE</scope>
    <source>
        <strain evidence="2">PMI_201</strain>
    </source>
</reference>
<dbReference type="AlphaFoldDB" id="A0AAD4KUS0"/>
<comment type="caution">
    <text evidence="2">The sequence shown here is derived from an EMBL/GenBank/DDBJ whole genome shotgun (WGS) entry which is preliminary data.</text>
</comment>
<proteinExistence type="predicted"/>
<feature type="non-terminal residue" evidence="2">
    <location>
        <position position="1"/>
    </location>
</feature>
<dbReference type="EMBL" id="JAJTJA010000007">
    <property type="protein sequence ID" value="KAH8696419.1"/>
    <property type="molecule type" value="Genomic_DNA"/>
</dbReference>
<protein>
    <submittedName>
        <fullName evidence="2">Uncharacterized protein</fullName>
    </submittedName>
</protein>
<sequence length="75" mass="8312">MHGAVIPSFTIIVNLLLCYFFSFSSFSSFSSFGLSFFVPSEAYSSFYSNFFVRARAPVGDVTDMHPRLMTAGGFV</sequence>
<organism evidence="2 3">
    <name type="scientific">Talaromyces proteolyticus</name>
    <dbReference type="NCBI Taxonomy" id="1131652"/>
    <lineage>
        <taxon>Eukaryota</taxon>
        <taxon>Fungi</taxon>
        <taxon>Dikarya</taxon>
        <taxon>Ascomycota</taxon>
        <taxon>Pezizomycotina</taxon>
        <taxon>Eurotiomycetes</taxon>
        <taxon>Eurotiomycetidae</taxon>
        <taxon>Eurotiales</taxon>
        <taxon>Trichocomaceae</taxon>
        <taxon>Talaromyces</taxon>
        <taxon>Talaromyces sect. Bacilispori</taxon>
    </lineage>
</organism>
<keyword evidence="1" id="KW-0812">Transmembrane</keyword>
<dbReference type="Proteomes" id="UP001201262">
    <property type="component" value="Unassembled WGS sequence"/>
</dbReference>
<evidence type="ECO:0000313" key="3">
    <source>
        <dbReference type="Proteomes" id="UP001201262"/>
    </source>
</evidence>
<evidence type="ECO:0000313" key="2">
    <source>
        <dbReference type="EMBL" id="KAH8696419.1"/>
    </source>
</evidence>
<gene>
    <name evidence="2" type="ORF">BGW36DRAFT_380959</name>
</gene>
<keyword evidence="3" id="KW-1185">Reference proteome</keyword>
<name>A0AAD4KUS0_9EURO</name>
<feature type="transmembrane region" description="Helical" evidence="1">
    <location>
        <begin position="12"/>
        <end position="38"/>
    </location>
</feature>
<keyword evidence="1" id="KW-0472">Membrane</keyword>
<dbReference type="RefSeq" id="XP_046071356.1">
    <property type="nucleotide sequence ID" value="XM_046216379.1"/>
</dbReference>